<evidence type="ECO:0000313" key="2">
    <source>
        <dbReference type="EMBL" id="GAI32449.1"/>
    </source>
</evidence>
<feature type="coiled-coil region" evidence="1">
    <location>
        <begin position="41"/>
        <end position="86"/>
    </location>
</feature>
<feature type="non-terminal residue" evidence="2">
    <location>
        <position position="1"/>
    </location>
</feature>
<sequence>GFFTKGKPRVEVWVEIGKTTRHHQKGDIFRAEAQMRFPGKSIRAESERDDLKLAITEVKDELQRELKQYKEKAEAVTKRKARVFKKLLRLSPFARFKKRKGGRTREEGI</sequence>
<dbReference type="Pfam" id="PF02482">
    <property type="entry name" value="Ribosomal_S30AE"/>
    <property type="match status" value="1"/>
</dbReference>
<dbReference type="AlphaFoldDB" id="X1PNL7"/>
<organism evidence="2">
    <name type="scientific">marine sediment metagenome</name>
    <dbReference type="NCBI Taxonomy" id="412755"/>
    <lineage>
        <taxon>unclassified sequences</taxon>
        <taxon>metagenomes</taxon>
        <taxon>ecological metagenomes</taxon>
    </lineage>
</organism>
<dbReference type="InterPro" id="IPR036567">
    <property type="entry name" value="RHF-like"/>
</dbReference>
<dbReference type="InterPro" id="IPR003489">
    <property type="entry name" value="RHF/RaiA"/>
</dbReference>
<protein>
    <recommendedName>
        <fullName evidence="3">Ribosomal subunit interface protein</fullName>
    </recommendedName>
</protein>
<dbReference type="SUPFAM" id="SSF69754">
    <property type="entry name" value="Ribosome binding protein Y (YfiA homologue)"/>
    <property type="match status" value="1"/>
</dbReference>
<gene>
    <name evidence="2" type="ORF">S06H3_27220</name>
</gene>
<comment type="caution">
    <text evidence="2">The sequence shown here is derived from an EMBL/GenBank/DDBJ whole genome shotgun (WGS) entry which is preliminary data.</text>
</comment>
<dbReference type="EMBL" id="BARV01015776">
    <property type="protein sequence ID" value="GAI32449.1"/>
    <property type="molecule type" value="Genomic_DNA"/>
</dbReference>
<dbReference type="Gene3D" id="3.30.160.100">
    <property type="entry name" value="Ribosome hibernation promotion factor-like"/>
    <property type="match status" value="1"/>
</dbReference>
<proteinExistence type="predicted"/>
<evidence type="ECO:0000256" key="1">
    <source>
        <dbReference type="SAM" id="Coils"/>
    </source>
</evidence>
<keyword evidence="1" id="KW-0175">Coiled coil</keyword>
<evidence type="ECO:0008006" key="3">
    <source>
        <dbReference type="Google" id="ProtNLM"/>
    </source>
</evidence>
<accession>X1PNL7</accession>
<name>X1PNL7_9ZZZZ</name>
<reference evidence="2" key="1">
    <citation type="journal article" date="2014" name="Front. Microbiol.">
        <title>High frequency of phylogenetically diverse reductive dehalogenase-homologous genes in deep subseafloor sedimentary metagenomes.</title>
        <authorList>
            <person name="Kawai M."/>
            <person name="Futagami T."/>
            <person name="Toyoda A."/>
            <person name="Takaki Y."/>
            <person name="Nishi S."/>
            <person name="Hori S."/>
            <person name="Arai W."/>
            <person name="Tsubouchi T."/>
            <person name="Morono Y."/>
            <person name="Uchiyama I."/>
            <person name="Ito T."/>
            <person name="Fujiyama A."/>
            <person name="Inagaki F."/>
            <person name="Takami H."/>
        </authorList>
    </citation>
    <scope>NUCLEOTIDE SEQUENCE</scope>
    <source>
        <strain evidence="2">Expedition CK06-06</strain>
    </source>
</reference>